<keyword evidence="2" id="KW-1185">Reference proteome</keyword>
<proteinExistence type="predicted"/>
<reference evidence="1" key="1">
    <citation type="submission" date="2022-05" db="EMBL/GenBank/DDBJ databases">
        <authorList>
            <person name="Pankratov T."/>
        </authorList>
    </citation>
    <scope>NUCLEOTIDE SEQUENCE</scope>
    <source>
        <strain evidence="1">BP6-180914</strain>
    </source>
</reference>
<gene>
    <name evidence="1" type="ORF">M8523_06850</name>
</gene>
<sequence length="284" mass="32730">MFNILRRSRRNAILYLSHRLDKDALAGWNQLKEDCIATDTKPFFLYDNTRSDFSDHPNIKDSEIYLFSFSHLAQHWPFKAWDAARPLDQGNIIFVILNFWKDNPGYQFYWRVEFDVFLDAQWCDLIAAFKGNKSGLLTTTLVRPETRPGWVWWETLKSPETLRRSVEPIRSFMPLARLSGEACEVLSHAYRSGWAGHDEVSVPTILHHEGLMIEDLGGIGEFVGPSSSRQWYTNTPTLEGLGPGTFVCPPKQADFHQERGKLYHPVKDRGSFLAKLKETRLQAP</sequence>
<comment type="caution">
    <text evidence="1">The sequence shown here is derived from an EMBL/GenBank/DDBJ whole genome shotgun (WGS) entry which is preliminary data.</text>
</comment>
<organism evidence="1 2">
    <name type="scientific">Lichenifustis flavocetrariae</name>
    <dbReference type="NCBI Taxonomy" id="2949735"/>
    <lineage>
        <taxon>Bacteria</taxon>
        <taxon>Pseudomonadati</taxon>
        <taxon>Pseudomonadota</taxon>
        <taxon>Alphaproteobacteria</taxon>
        <taxon>Hyphomicrobiales</taxon>
        <taxon>Lichenihabitantaceae</taxon>
        <taxon>Lichenifustis</taxon>
    </lineage>
</organism>
<accession>A0AA41YUU3</accession>
<name>A0AA41YUU3_9HYPH</name>
<evidence type="ECO:0000313" key="2">
    <source>
        <dbReference type="Proteomes" id="UP001165667"/>
    </source>
</evidence>
<dbReference type="Proteomes" id="UP001165667">
    <property type="component" value="Unassembled WGS sequence"/>
</dbReference>
<evidence type="ECO:0000313" key="1">
    <source>
        <dbReference type="EMBL" id="MCW6507740.1"/>
    </source>
</evidence>
<protein>
    <submittedName>
        <fullName evidence="1">Uncharacterized protein</fullName>
    </submittedName>
</protein>
<dbReference type="AlphaFoldDB" id="A0AA41YUU3"/>
<dbReference type="EMBL" id="JAMOIM010000003">
    <property type="protein sequence ID" value="MCW6507740.1"/>
    <property type="molecule type" value="Genomic_DNA"/>
</dbReference>
<dbReference type="RefSeq" id="WP_282584099.1">
    <property type="nucleotide sequence ID" value="NZ_JAMOIM010000003.1"/>
</dbReference>